<comment type="caution">
    <text evidence="4">The sequence shown here is derived from an EMBL/GenBank/DDBJ whole genome shotgun (WGS) entry which is preliminary data.</text>
</comment>
<keyword evidence="1" id="KW-0285">Flavoprotein</keyword>
<dbReference type="InterPro" id="IPR036188">
    <property type="entry name" value="FAD/NAD-bd_sf"/>
</dbReference>
<reference evidence="4 5" key="1">
    <citation type="submission" date="2018-10" db="EMBL/GenBank/DDBJ databases">
        <title>Draft Genome Sequence of Anaerotignum sp. KCTC 15736.</title>
        <authorList>
            <person name="Choi S.H."/>
            <person name="Kim J.S."/>
            <person name="Kang S.W."/>
            <person name="Lee J.S."/>
            <person name="Park S.H."/>
        </authorList>
    </citation>
    <scope>NUCLEOTIDE SEQUENCE [LARGE SCALE GENOMIC DNA]</scope>
    <source>
        <strain evidence="4 5">KCTC 15736</strain>
    </source>
</reference>
<keyword evidence="5" id="KW-1185">Reference proteome</keyword>
<dbReference type="Proteomes" id="UP000287361">
    <property type="component" value="Unassembled WGS sequence"/>
</dbReference>
<dbReference type="PRINTS" id="PR00469">
    <property type="entry name" value="PNDRDTASEII"/>
</dbReference>
<dbReference type="InterPro" id="IPR023753">
    <property type="entry name" value="FAD/NAD-binding_dom"/>
</dbReference>
<gene>
    <name evidence="4" type="primary">trxB3</name>
    <name evidence="4" type="ORF">KGMB03357_14290</name>
</gene>
<evidence type="ECO:0000313" key="5">
    <source>
        <dbReference type="Proteomes" id="UP000287361"/>
    </source>
</evidence>
<name>A0A401LE05_9FIRM</name>
<keyword evidence="2" id="KW-0560">Oxidoreductase</keyword>
<proteinExistence type="predicted"/>
<evidence type="ECO:0000256" key="2">
    <source>
        <dbReference type="ARBA" id="ARBA00023002"/>
    </source>
</evidence>
<dbReference type="RefSeq" id="WP_118579640.1">
    <property type="nucleotide sequence ID" value="NZ_DAVZTY010000048.1"/>
</dbReference>
<dbReference type="InterPro" id="IPR050097">
    <property type="entry name" value="Ferredoxin-NADP_redctase_2"/>
</dbReference>
<evidence type="ECO:0000256" key="1">
    <source>
        <dbReference type="ARBA" id="ARBA00022630"/>
    </source>
</evidence>
<accession>A0A401LE05</accession>
<feature type="domain" description="FAD/NAD(P)-binding" evidence="3">
    <location>
        <begin position="2"/>
        <end position="269"/>
    </location>
</feature>
<dbReference type="PANTHER" id="PTHR48105">
    <property type="entry name" value="THIOREDOXIN REDUCTASE 1-RELATED-RELATED"/>
    <property type="match status" value="1"/>
</dbReference>
<dbReference type="GeneID" id="86194423"/>
<organism evidence="4 5">
    <name type="scientific">Anaerotignum faecicola</name>
    <dbReference type="NCBI Taxonomy" id="2358141"/>
    <lineage>
        <taxon>Bacteria</taxon>
        <taxon>Bacillati</taxon>
        <taxon>Bacillota</taxon>
        <taxon>Clostridia</taxon>
        <taxon>Lachnospirales</taxon>
        <taxon>Anaerotignaceae</taxon>
        <taxon>Anaerotignum</taxon>
    </lineage>
</organism>
<protein>
    <submittedName>
        <fullName evidence="4">Thioredoxin reductase</fullName>
    </submittedName>
</protein>
<evidence type="ECO:0000259" key="3">
    <source>
        <dbReference type="Pfam" id="PF07992"/>
    </source>
</evidence>
<evidence type="ECO:0000313" key="4">
    <source>
        <dbReference type="EMBL" id="GCB29768.1"/>
    </source>
</evidence>
<dbReference type="Gene3D" id="3.50.50.60">
    <property type="entry name" value="FAD/NAD(P)-binding domain"/>
    <property type="match status" value="2"/>
</dbReference>
<dbReference type="PRINTS" id="PR00368">
    <property type="entry name" value="FADPNR"/>
</dbReference>
<dbReference type="SUPFAM" id="SSF51905">
    <property type="entry name" value="FAD/NAD(P)-binding domain"/>
    <property type="match status" value="1"/>
</dbReference>
<sequence length="286" mass="30434">MYDIGIIGGGPAALSAAVSARQRNKSVCIFGRSLDSSLLFAAEKVDNYLGLPDLSGEELLNQFYAHARKQGVEFVESRIKQIMPMGEYFVINADNNFVQAKTLILATGINKSRGIAGETEYLGKGVSYCATCDGMLYRGKNVVVVGENAEGEAEANFLADVCARVTYLPLYQPVMYLKENIHLKEGKPQAVLGENGRVSALEVGGEAIPCDGIFFAKNSTAPESLLFGLETDGKNIVVDRAMKTNLPGVFAAGDCTGAPYQIAKAVGEGLVAALSAAAYLDEGNRK</sequence>
<dbReference type="EMBL" id="BHVZ01000002">
    <property type="protein sequence ID" value="GCB29768.1"/>
    <property type="molecule type" value="Genomic_DNA"/>
</dbReference>
<dbReference type="AlphaFoldDB" id="A0A401LE05"/>
<dbReference type="OrthoDB" id="9806179at2"/>
<dbReference type="Pfam" id="PF07992">
    <property type="entry name" value="Pyr_redox_2"/>
    <property type="match status" value="1"/>
</dbReference>
<dbReference type="GO" id="GO:0016491">
    <property type="term" value="F:oxidoreductase activity"/>
    <property type="evidence" value="ECO:0007669"/>
    <property type="project" value="UniProtKB-KW"/>
</dbReference>